<dbReference type="Gene3D" id="2.140.10.10">
    <property type="entry name" value="Quinoprotein alcohol dehydrogenase-like superfamily"/>
    <property type="match status" value="1"/>
</dbReference>
<proteinExistence type="predicted"/>
<organism evidence="3 4">
    <name type="scientific">Paracidobacterium acidisoli</name>
    <dbReference type="NCBI Taxonomy" id="2303751"/>
    <lineage>
        <taxon>Bacteria</taxon>
        <taxon>Pseudomonadati</taxon>
        <taxon>Acidobacteriota</taxon>
        <taxon>Terriglobia</taxon>
        <taxon>Terriglobales</taxon>
        <taxon>Acidobacteriaceae</taxon>
        <taxon>Paracidobacterium</taxon>
    </lineage>
</organism>
<evidence type="ECO:0000259" key="2">
    <source>
        <dbReference type="Pfam" id="PF01011"/>
    </source>
</evidence>
<dbReference type="InterPro" id="IPR018391">
    <property type="entry name" value="PQQ_b-propeller_rpt"/>
</dbReference>
<dbReference type="InterPro" id="IPR011047">
    <property type="entry name" value="Quinoprotein_ADH-like_sf"/>
</dbReference>
<feature type="domain" description="Pyrrolo-quinoline quinone repeat" evidence="2">
    <location>
        <begin position="49"/>
        <end position="163"/>
    </location>
</feature>
<dbReference type="EMBL" id="QVQT01000005">
    <property type="protein sequence ID" value="RFU15957.1"/>
    <property type="molecule type" value="Genomic_DNA"/>
</dbReference>
<dbReference type="InterPro" id="IPR002372">
    <property type="entry name" value="PQQ_rpt_dom"/>
</dbReference>
<dbReference type="Proteomes" id="UP000264702">
    <property type="component" value="Unassembled WGS sequence"/>
</dbReference>
<gene>
    <name evidence="3" type="ORF">D0Y96_15415</name>
</gene>
<dbReference type="Pfam" id="PF01011">
    <property type="entry name" value="PQQ"/>
    <property type="match status" value="1"/>
</dbReference>
<dbReference type="SMART" id="SM00564">
    <property type="entry name" value="PQQ"/>
    <property type="match status" value="2"/>
</dbReference>
<name>A0A372ILZ2_9BACT</name>
<sequence length="222" mass="23146">MPAFTDLTPGDVDSLITYLTDPSSAQVPPGVLARLKSPPQSEGGAPVRYWTGYGYMDSTDGLPAVRPPWSTLTAYDLNKGTIAWQVPLGEVSRLAAKGITDTGSYWPRGGVAVTAGGLIFAGTKSDSMIRAYDKDTGKVLWEKEMPAAPEGIPAVYEVDGREYLVVCARPGAVLAGSDAGSRQNSEQAPGPDAGASANSSGKAEVQGYYVFALPSGDQSSSH</sequence>
<evidence type="ECO:0000256" key="1">
    <source>
        <dbReference type="SAM" id="MobiDB-lite"/>
    </source>
</evidence>
<evidence type="ECO:0000313" key="4">
    <source>
        <dbReference type="Proteomes" id="UP000264702"/>
    </source>
</evidence>
<accession>A0A372ILZ2</accession>
<protein>
    <recommendedName>
        <fullName evidence="2">Pyrrolo-quinoline quinone repeat domain-containing protein</fullName>
    </recommendedName>
</protein>
<evidence type="ECO:0000313" key="3">
    <source>
        <dbReference type="EMBL" id="RFU15957.1"/>
    </source>
</evidence>
<comment type="caution">
    <text evidence="3">The sequence shown here is derived from an EMBL/GenBank/DDBJ whole genome shotgun (WGS) entry which is preliminary data.</text>
</comment>
<reference evidence="3 4" key="1">
    <citation type="submission" date="2018-08" db="EMBL/GenBank/DDBJ databases">
        <title>Acidipila sp. 4G-K13, an acidobacterium isolated from forest soil.</title>
        <authorList>
            <person name="Gao Z.-H."/>
            <person name="Qiu L.-H."/>
        </authorList>
    </citation>
    <scope>NUCLEOTIDE SEQUENCE [LARGE SCALE GENOMIC DNA]</scope>
    <source>
        <strain evidence="3 4">4G-K13</strain>
    </source>
</reference>
<dbReference type="AlphaFoldDB" id="A0A372ILZ2"/>
<feature type="region of interest" description="Disordered" evidence="1">
    <location>
        <begin position="176"/>
        <end position="200"/>
    </location>
</feature>
<dbReference type="SUPFAM" id="SSF50998">
    <property type="entry name" value="Quinoprotein alcohol dehydrogenase-like"/>
    <property type="match status" value="1"/>
</dbReference>
<keyword evidence="4" id="KW-1185">Reference proteome</keyword>